<dbReference type="PROSITE" id="PS50110">
    <property type="entry name" value="RESPONSE_REGULATORY"/>
    <property type="match status" value="1"/>
</dbReference>
<keyword evidence="4" id="KW-1185">Reference proteome</keyword>
<dbReference type="InterPro" id="IPR003593">
    <property type="entry name" value="AAA+_ATPase"/>
</dbReference>
<name>A0ABY7MBB3_9CHLR</name>
<dbReference type="Pfam" id="PF13614">
    <property type="entry name" value="AAA_31"/>
    <property type="match status" value="1"/>
</dbReference>
<dbReference type="SUPFAM" id="SSF52540">
    <property type="entry name" value="P-loop containing nucleoside triphosphate hydrolases"/>
    <property type="match status" value="1"/>
</dbReference>
<evidence type="ECO:0000259" key="2">
    <source>
        <dbReference type="PROSITE" id="PS50110"/>
    </source>
</evidence>
<dbReference type="InterPro" id="IPR050625">
    <property type="entry name" value="ParA/MinD_ATPase"/>
</dbReference>
<evidence type="ECO:0000313" key="4">
    <source>
        <dbReference type="Proteomes" id="UP001212803"/>
    </source>
</evidence>
<dbReference type="EMBL" id="CP115149">
    <property type="protein sequence ID" value="WBL37330.1"/>
    <property type="molecule type" value="Genomic_DNA"/>
</dbReference>
<dbReference type="InterPro" id="IPR025669">
    <property type="entry name" value="AAA_dom"/>
</dbReference>
<reference evidence="3 4" key="1">
    <citation type="journal article" date="2023" name="ISME J.">
        <title>Thermophilic Dehalococcoidia with unusual traits shed light on an unexpected past.</title>
        <authorList>
            <person name="Palmer M."/>
            <person name="Covington J.K."/>
            <person name="Zhou E.M."/>
            <person name="Thomas S.C."/>
            <person name="Habib N."/>
            <person name="Seymour C.O."/>
            <person name="Lai D."/>
            <person name="Johnston J."/>
            <person name="Hashimi A."/>
            <person name="Jiao J.Y."/>
            <person name="Muok A.R."/>
            <person name="Liu L."/>
            <person name="Xian W.D."/>
            <person name="Zhi X.Y."/>
            <person name="Li M.M."/>
            <person name="Silva L.P."/>
            <person name="Bowen B.P."/>
            <person name="Louie K."/>
            <person name="Briegel A."/>
            <person name="Pett-Ridge J."/>
            <person name="Weber P.K."/>
            <person name="Tocheva E.I."/>
            <person name="Woyke T."/>
            <person name="Northen T.R."/>
            <person name="Mayali X."/>
            <person name="Li W.J."/>
            <person name="Hedlund B.P."/>
        </authorList>
    </citation>
    <scope>NUCLEOTIDE SEQUENCE [LARGE SCALE GENOMIC DNA]</scope>
    <source>
        <strain evidence="3 4">YIM 72310</strain>
    </source>
</reference>
<protein>
    <submittedName>
        <fullName evidence="3">AAA family ATPase</fullName>
    </submittedName>
</protein>
<dbReference type="SUPFAM" id="SSF52172">
    <property type="entry name" value="CheY-like"/>
    <property type="match status" value="1"/>
</dbReference>
<evidence type="ECO:0000313" key="3">
    <source>
        <dbReference type="EMBL" id="WBL37330.1"/>
    </source>
</evidence>
<evidence type="ECO:0000256" key="1">
    <source>
        <dbReference type="PROSITE-ProRule" id="PRU00169"/>
    </source>
</evidence>
<dbReference type="RefSeq" id="WP_270057843.1">
    <property type="nucleotide sequence ID" value="NZ_CP115149.1"/>
</dbReference>
<feature type="domain" description="Response regulatory" evidence="2">
    <location>
        <begin position="6"/>
        <end position="121"/>
    </location>
</feature>
<dbReference type="PANTHER" id="PTHR43384">
    <property type="entry name" value="SEPTUM SITE-DETERMINING PROTEIN MIND HOMOLOG, CHLOROPLASTIC-RELATED"/>
    <property type="match status" value="1"/>
</dbReference>
<gene>
    <name evidence="3" type="ORF">O0235_07085</name>
</gene>
<dbReference type="SMART" id="SM00382">
    <property type="entry name" value="AAA"/>
    <property type="match status" value="1"/>
</dbReference>
<comment type="caution">
    <text evidence="1">Lacks conserved residue(s) required for the propagation of feature annotation.</text>
</comment>
<accession>A0ABY7MBB3</accession>
<dbReference type="InterPro" id="IPR027417">
    <property type="entry name" value="P-loop_NTPase"/>
</dbReference>
<organism evidence="3 4">
    <name type="scientific">Tepidiforma flava</name>
    <dbReference type="NCBI Taxonomy" id="3004094"/>
    <lineage>
        <taxon>Bacteria</taxon>
        <taxon>Bacillati</taxon>
        <taxon>Chloroflexota</taxon>
        <taxon>Tepidiformia</taxon>
        <taxon>Tepidiformales</taxon>
        <taxon>Tepidiformaceae</taxon>
        <taxon>Tepidiforma</taxon>
    </lineage>
</organism>
<dbReference type="Proteomes" id="UP001212803">
    <property type="component" value="Chromosome"/>
</dbReference>
<dbReference type="Gene3D" id="3.40.50.300">
    <property type="entry name" value="P-loop containing nucleotide triphosphate hydrolases"/>
    <property type="match status" value="1"/>
</dbReference>
<sequence length="416" mass="45217">MTPHLITLLVDSDEFSREAMRRRIEAAGLEVTLERPGGLAAQQTVAESHPDVVIVAVEPPIQRALQLIDFTRALLPGAMLVAYASEWSPHVERRLMQAGVNDFLHGKLSRERLVEVAGRARAMAIRRAKLDRGEVAPHGRVVTVVGQKGGIGKTTTSTNLAAAIAARGERSVLLIDLDTRFGDVAIMLDVKPEYTVSEVALEPSYLDREVFDRVLLEHESGAKVLPAPRDYRSWLNCSPEHIQRLIRFAATVFDVVICDTPGTYNDVVGAALEVSDRVVAITSSDPASLKNMALLVDHFRVKGRPDDDILVTLIHGHGERGPGRADVEYVIGHPVNFEIPFDREVRKATQAGVPVVRWRPGSPAARVYEALAAAVAGYPAPVAEPDVRARFFGVFGRKARAGAAPAAARERDGIAV</sequence>
<dbReference type="Gene3D" id="3.40.50.2300">
    <property type="match status" value="1"/>
</dbReference>
<dbReference type="PANTHER" id="PTHR43384:SF13">
    <property type="entry name" value="SLR0110 PROTEIN"/>
    <property type="match status" value="1"/>
</dbReference>
<dbReference type="InterPro" id="IPR011006">
    <property type="entry name" value="CheY-like_superfamily"/>
</dbReference>
<proteinExistence type="predicted"/>
<dbReference type="InterPro" id="IPR001789">
    <property type="entry name" value="Sig_transdc_resp-reg_receiver"/>
</dbReference>